<accession>A0ABR4GV73</accession>
<sequence length="100" mass="11571">MSSHSVTTKSSPRHLRQMRDRRRKTLINKVHEYSMKCGADIWLGIRLRENGKVFTVSIDPAGFWSFQSLQLDTYYPTPIHITEKDLQAKPAKDYTTPGHP</sequence>
<proteinExistence type="predicted"/>
<name>A0ABR4GV73_9EURO</name>
<reference evidence="2 3" key="1">
    <citation type="submission" date="2024-07" db="EMBL/GenBank/DDBJ databases">
        <title>Section-level genome sequencing and comparative genomics of Aspergillus sections Usti and Cavernicolus.</title>
        <authorList>
            <consortium name="Lawrence Berkeley National Laboratory"/>
            <person name="Nybo J.L."/>
            <person name="Vesth T.C."/>
            <person name="Theobald S."/>
            <person name="Frisvad J.C."/>
            <person name="Larsen T.O."/>
            <person name="Kjaerboelling I."/>
            <person name="Rothschild-Mancinelli K."/>
            <person name="Lyhne E.K."/>
            <person name="Kogle M.E."/>
            <person name="Barry K."/>
            <person name="Clum A."/>
            <person name="Na H."/>
            <person name="Ledsgaard L."/>
            <person name="Lin J."/>
            <person name="Lipzen A."/>
            <person name="Kuo A."/>
            <person name="Riley R."/>
            <person name="Mondo S."/>
            <person name="Labutti K."/>
            <person name="Haridas S."/>
            <person name="Pangalinan J."/>
            <person name="Salamov A.A."/>
            <person name="Simmons B.A."/>
            <person name="Magnuson J.K."/>
            <person name="Chen J."/>
            <person name="Drula E."/>
            <person name="Henrissat B."/>
            <person name="Wiebenga A."/>
            <person name="Lubbers R.J."/>
            <person name="Gomes A.C."/>
            <person name="Makela M.R."/>
            <person name="Stajich J."/>
            <person name="Grigoriev I.V."/>
            <person name="Mortensen U.H."/>
            <person name="De Vries R.P."/>
            <person name="Baker S.E."/>
            <person name="Andersen M.R."/>
        </authorList>
    </citation>
    <scope>NUCLEOTIDE SEQUENCE [LARGE SCALE GENOMIC DNA]</scope>
    <source>
        <strain evidence="2 3">CBS 588.65</strain>
    </source>
</reference>
<comment type="caution">
    <text evidence="2">The sequence shown here is derived from an EMBL/GenBank/DDBJ whole genome shotgun (WGS) entry which is preliminary data.</text>
</comment>
<evidence type="ECO:0000313" key="2">
    <source>
        <dbReference type="EMBL" id="KAL2802970.1"/>
    </source>
</evidence>
<feature type="compositionally biased region" description="Basic residues" evidence="1">
    <location>
        <begin position="11"/>
        <end position="22"/>
    </location>
</feature>
<dbReference type="Proteomes" id="UP001610334">
    <property type="component" value="Unassembled WGS sequence"/>
</dbReference>
<gene>
    <name evidence="2" type="ORF">BJX63DRAFT_437394</name>
</gene>
<evidence type="ECO:0000313" key="3">
    <source>
        <dbReference type="Proteomes" id="UP001610334"/>
    </source>
</evidence>
<evidence type="ECO:0000256" key="1">
    <source>
        <dbReference type="SAM" id="MobiDB-lite"/>
    </source>
</evidence>
<dbReference type="EMBL" id="JBFXLT010000156">
    <property type="protein sequence ID" value="KAL2802970.1"/>
    <property type="molecule type" value="Genomic_DNA"/>
</dbReference>
<dbReference type="InterPro" id="IPR036879">
    <property type="entry name" value="TF_MADSbox_sf"/>
</dbReference>
<organism evidence="2 3">
    <name type="scientific">Aspergillus granulosus</name>
    <dbReference type="NCBI Taxonomy" id="176169"/>
    <lineage>
        <taxon>Eukaryota</taxon>
        <taxon>Fungi</taxon>
        <taxon>Dikarya</taxon>
        <taxon>Ascomycota</taxon>
        <taxon>Pezizomycotina</taxon>
        <taxon>Eurotiomycetes</taxon>
        <taxon>Eurotiomycetidae</taxon>
        <taxon>Eurotiales</taxon>
        <taxon>Aspergillaceae</taxon>
        <taxon>Aspergillus</taxon>
        <taxon>Aspergillus subgen. Nidulantes</taxon>
    </lineage>
</organism>
<evidence type="ECO:0008006" key="4">
    <source>
        <dbReference type="Google" id="ProtNLM"/>
    </source>
</evidence>
<feature type="compositionally biased region" description="Polar residues" evidence="1">
    <location>
        <begin position="1"/>
        <end position="10"/>
    </location>
</feature>
<feature type="region of interest" description="Disordered" evidence="1">
    <location>
        <begin position="1"/>
        <end position="22"/>
    </location>
</feature>
<protein>
    <recommendedName>
        <fullName evidence="4">MADS-box domain-containing protein</fullName>
    </recommendedName>
</protein>
<keyword evidence="3" id="KW-1185">Reference proteome</keyword>
<dbReference type="SUPFAM" id="SSF55455">
    <property type="entry name" value="SRF-like"/>
    <property type="match status" value="1"/>
</dbReference>